<dbReference type="STRING" id="1036808.A0A0C3B056"/>
<name>A0A0C3B056_9AGAM</name>
<dbReference type="InParanoid" id="A0A0C3B056"/>
<evidence type="ECO:0000313" key="3">
    <source>
        <dbReference type="EMBL" id="KIM70622.1"/>
    </source>
</evidence>
<organism evidence="3 4">
    <name type="scientific">Scleroderma citrinum Foug A</name>
    <dbReference type="NCBI Taxonomy" id="1036808"/>
    <lineage>
        <taxon>Eukaryota</taxon>
        <taxon>Fungi</taxon>
        <taxon>Dikarya</taxon>
        <taxon>Basidiomycota</taxon>
        <taxon>Agaricomycotina</taxon>
        <taxon>Agaricomycetes</taxon>
        <taxon>Agaricomycetidae</taxon>
        <taxon>Boletales</taxon>
        <taxon>Sclerodermatineae</taxon>
        <taxon>Sclerodermataceae</taxon>
        <taxon>Scleroderma</taxon>
    </lineage>
</organism>
<dbReference type="EMBL" id="KN822004">
    <property type="protein sequence ID" value="KIM70622.1"/>
    <property type="molecule type" value="Genomic_DNA"/>
</dbReference>
<evidence type="ECO:0000313" key="4">
    <source>
        <dbReference type="Proteomes" id="UP000053989"/>
    </source>
</evidence>
<feature type="compositionally biased region" description="Polar residues" evidence="1">
    <location>
        <begin position="725"/>
        <end position="735"/>
    </location>
</feature>
<feature type="chain" id="PRO_5002161315" description="Het-C-domain-containing protein" evidence="2">
    <location>
        <begin position="21"/>
        <end position="848"/>
    </location>
</feature>
<dbReference type="HOGENOM" id="CLU_010063_2_1_1"/>
<dbReference type="AlphaFoldDB" id="A0A0C3B056"/>
<gene>
    <name evidence="3" type="ORF">SCLCIDRAFT_18709</name>
</gene>
<evidence type="ECO:0000256" key="1">
    <source>
        <dbReference type="SAM" id="MobiDB-lite"/>
    </source>
</evidence>
<keyword evidence="4" id="KW-1185">Reference proteome</keyword>
<feature type="region of interest" description="Disordered" evidence="1">
    <location>
        <begin position="611"/>
        <end position="848"/>
    </location>
</feature>
<dbReference type="InterPro" id="IPR010816">
    <property type="entry name" value="Het-C"/>
</dbReference>
<dbReference type="OrthoDB" id="2506204at2759"/>
<dbReference type="PANTHER" id="PTHR14905">
    <property type="entry name" value="NG37"/>
    <property type="match status" value="1"/>
</dbReference>
<keyword evidence="2" id="KW-0732">Signal</keyword>
<evidence type="ECO:0000256" key="2">
    <source>
        <dbReference type="SAM" id="SignalP"/>
    </source>
</evidence>
<evidence type="ECO:0008006" key="5">
    <source>
        <dbReference type="Google" id="ProtNLM"/>
    </source>
</evidence>
<dbReference type="PANTHER" id="PTHR14905:SF7">
    <property type="entry name" value="VON WILLEBRAND FACTOR A DOMAIN-CONTAINING PROTEIN 7"/>
    <property type="match status" value="1"/>
</dbReference>
<dbReference type="InterPro" id="IPR052577">
    <property type="entry name" value="VWA7"/>
</dbReference>
<protein>
    <recommendedName>
        <fullName evidence="5">Het-C-domain-containing protein</fullName>
    </recommendedName>
</protein>
<reference evidence="3 4" key="1">
    <citation type="submission" date="2014-04" db="EMBL/GenBank/DDBJ databases">
        <authorList>
            <consortium name="DOE Joint Genome Institute"/>
            <person name="Kuo A."/>
            <person name="Kohler A."/>
            <person name="Nagy L.G."/>
            <person name="Floudas D."/>
            <person name="Copeland A."/>
            <person name="Barry K.W."/>
            <person name="Cichocki N."/>
            <person name="Veneault-Fourrey C."/>
            <person name="LaButti K."/>
            <person name="Lindquist E.A."/>
            <person name="Lipzen A."/>
            <person name="Lundell T."/>
            <person name="Morin E."/>
            <person name="Murat C."/>
            <person name="Sun H."/>
            <person name="Tunlid A."/>
            <person name="Henrissat B."/>
            <person name="Grigoriev I.V."/>
            <person name="Hibbett D.S."/>
            <person name="Martin F."/>
            <person name="Nordberg H.P."/>
            <person name="Cantor M.N."/>
            <person name="Hua S.X."/>
        </authorList>
    </citation>
    <scope>NUCLEOTIDE SEQUENCE [LARGE SCALE GENOMIC DNA]</scope>
    <source>
        <strain evidence="3 4">Foug A</strain>
    </source>
</reference>
<sequence length="848" mass="92025">MPNNLTVFLILLVVLAFCLSENGVYAFGAGNIPSFAYMEGKAFRHGDIEDALSELLKKGAAGGFGLASLISKGSKFGGLDVKRVYFGNWLRDYSQAVDIGALKKVNIQTIMNLCMQCNLKAHGYATEEFEVTQERLGCYLPTEHIDNPKGYGDGEDPRRYHPGLRGPVDPRELEIDLRTGMKNYIANENGSWDTSKALVRRTLERCIYLGRQFRSTNNKADQYEAFRLLGQSLHTLEDFPAHSNFCELALVSQGYTQVFVHVGDRVRIQAPGGKHVAPIVTGTFGASDFLHSLLGEATDHLSEASVTDLNKELDNARSKSQSSGRSPFDNLRDLFLNLPGGSGNEMTREMEGIERIRAGPAQGGKRPEDMSPQELHSVLWKVLSFRDSVMKKISNTIEKIPGLGPLVEKISDSISVFVFTTVEPFLKPILKTATGGLQAASGEVINTHDQYEVFNDPLAGDPTHSFLSKDHFNLILNEPAGHLARIILIYTVNAVVKAWDDTSVNVRQLTENVLQCLFHPDFHNQNSKIQREMLQYMSTWVQELGHKRDEILQRLTREAVRTHRNVRQMGDGGAPQAQGTYAYNEGLQTQQTIQGYVQGIPGVSQAQSLFNMVSGGPGGRREMPEESFTAPVTEGRYPRPGSPSRSGIGGAPSFPGVSSQFAPPSGPPPPNLSSYASSSGYARPSSPPSFPGAARPGSHGSAYSPAYVSAGPGRGGPSFPETSRPDSNYHSNTRSGYAPAYMNAGSGDRGPSIPEASGAGSDYHSSSTSPYAPSPGSSAYTPLAGYSPMGFPSADVPSGRHGPGFPNAPAYGEQESEFRIPSPGRGNRNERQHRQPGHPHGGSYGDRW</sequence>
<dbReference type="Pfam" id="PF07217">
    <property type="entry name" value="Het-C"/>
    <property type="match status" value="1"/>
</dbReference>
<feature type="compositionally biased region" description="Low complexity" evidence="1">
    <location>
        <begin position="765"/>
        <end position="782"/>
    </location>
</feature>
<dbReference type="Proteomes" id="UP000053989">
    <property type="component" value="Unassembled WGS sequence"/>
</dbReference>
<accession>A0A0C3B056</accession>
<feature type="signal peptide" evidence="2">
    <location>
        <begin position="1"/>
        <end position="20"/>
    </location>
</feature>
<feature type="compositionally biased region" description="Gly residues" evidence="1">
    <location>
        <begin position="839"/>
        <end position="848"/>
    </location>
</feature>
<reference evidence="4" key="2">
    <citation type="submission" date="2015-01" db="EMBL/GenBank/DDBJ databases">
        <title>Evolutionary Origins and Diversification of the Mycorrhizal Mutualists.</title>
        <authorList>
            <consortium name="DOE Joint Genome Institute"/>
            <consortium name="Mycorrhizal Genomics Consortium"/>
            <person name="Kohler A."/>
            <person name="Kuo A."/>
            <person name="Nagy L.G."/>
            <person name="Floudas D."/>
            <person name="Copeland A."/>
            <person name="Barry K.W."/>
            <person name="Cichocki N."/>
            <person name="Veneault-Fourrey C."/>
            <person name="LaButti K."/>
            <person name="Lindquist E.A."/>
            <person name="Lipzen A."/>
            <person name="Lundell T."/>
            <person name="Morin E."/>
            <person name="Murat C."/>
            <person name="Riley R."/>
            <person name="Ohm R."/>
            <person name="Sun H."/>
            <person name="Tunlid A."/>
            <person name="Henrissat B."/>
            <person name="Grigoriev I.V."/>
            <person name="Hibbett D.S."/>
            <person name="Martin F."/>
        </authorList>
    </citation>
    <scope>NUCLEOTIDE SEQUENCE [LARGE SCALE GENOMIC DNA]</scope>
    <source>
        <strain evidence="4">Foug A</strain>
    </source>
</reference>
<proteinExistence type="predicted"/>